<feature type="compositionally biased region" description="Low complexity" evidence="13">
    <location>
        <begin position="742"/>
        <end position="751"/>
    </location>
</feature>
<dbReference type="FunFam" id="1.20.1070.10:FF:000299">
    <property type="entry name" value="5-hydroxytryptamine receptor 2B"/>
    <property type="match status" value="1"/>
</dbReference>
<dbReference type="PRINTS" id="PR00237">
    <property type="entry name" value="GPCRRHODOPSN"/>
</dbReference>
<gene>
    <name evidence="17" type="primary">LOC108680990</name>
</gene>
<feature type="transmembrane region" description="Helical" evidence="14">
    <location>
        <begin position="187"/>
        <end position="209"/>
    </location>
</feature>
<dbReference type="InterPro" id="IPR017452">
    <property type="entry name" value="GPCR_Rhodpsn_7TM"/>
</dbReference>
<keyword evidence="5 14" id="KW-1133">Transmembrane helix</keyword>
<dbReference type="AlphaFoldDB" id="A0A8B7PIT4"/>
<keyword evidence="4 12" id="KW-0812">Transmembrane</keyword>
<evidence type="ECO:0000256" key="8">
    <source>
        <dbReference type="ARBA" id="ARBA00023157"/>
    </source>
</evidence>
<evidence type="ECO:0000256" key="1">
    <source>
        <dbReference type="ARBA" id="ARBA00004651"/>
    </source>
</evidence>
<feature type="region of interest" description="Disordered" evidence="13">
    <location>
        <begin position="376"/>
        <end position="398"/>
    </location>
</feature>
<dbReference type="GO" id="GO:0007208">
    <property type="term" value="P:phospholipase C-activating serotonin receptor signaling pathway"/>
    <property type="evidence" value="ECO:0007669"/>
    <property type="project" value="UniProtKB-ARBA"/>
</dbReference>
<dbReference type="PANTHER" id="PTHR24248">
    <property type="entry name" value="ADRENERGIC RECEPTOR-RELATED G-PROTEIN COUPLED RECEPTOR"/>
    <property type="match status" value="1"/>
</dbReference>
<organism evidence="16 17">
    <name type="scientific">Hyalella azteca</name>
    <name type="common">Amphipod</name>
    <dbReference type="NCBI Taxonomy" id="294128"/>
    <lineage>
        <taxon>Eukaryota</taxon>
        <taxon>Metazoa</taxon>
        <taxon>Ecdysozoa</taxon>
        <taxon>Arthropoda</taxon>
        <taxon>Crustacea</taxon>
        <taxon>Multicrustacea</taxon>
        <taxon>Malacostraca</taxon>
        <taxon>Eumalacostraca</taxon>
        <taxon>Peracarida</taxon>
        <taxon>Amphipoda</taxon>
        <taxon>Senticaudata</taxon>
        <taxon>Talitrida</taxon>
        <taxon>Talitroidea</taxon>
        <taxon>Hyalellidae</taxon>
        <taxon>Hyalella</taxon>
    </lineage>
</organism>
<keyword evidence="10" id="KW-0325">Glycoprotein</keyword>
<evidence type="ECO:0000256" key="11">
    <source>
        <dbReference type="ARBA" id="ARBA00023224"/>
    </source>
</evidence>
<feature type="compositionally biased region" description="Basic and acidic residues" evidence="13">
    <location>
        <begin position="754"/>
        <end position="764"/>
    </location>
</feature>
<dbReference type="CDD" id="cd15331">
    <property type="entry name" value="7tmA_5-HT1A_invertebrates"/>
    <property type="match status" value="1"/>
</dbReference>
<evidence type="ECO:0000313" key="16">
    <source>
        <dbReference type="Proteomes" id="UP000694843"/>
    </source>
</evidence>
<evidence type="ECO:0000259" key="15">
    <source>
        <dbReference type="PROSITE" id="PS50262"/>
    </source>
</evidence>
<dbReference type="OrthoDB" id="10034726at2759"/>
<reference evidence="17" key="1">
    <citation type="submission" date="2025-08" db="UniProtKB">
        <authorList>
            <consortium name="RefSeq"/>
        </authorList>
    </citation>
    <scope>IDENTIFICATION</scope>
    <source>
        <tissue evidence="17">Whole organism</tissue>
    </source>
</reference>
<evidence type="ECO:0000256" key="12">
    <source>
        <dbReference type="RuleBase" id="RU000688"/>
    </source>
</evidence>
<keyword evidence="8" id="KW-1015">Disulfide bond</keyword>
<evidence type="ECO:0000256" key="4">
    <source>
        <dbReference type="ARBA" id="ARBA00022692"/>
    </source>
</evidence>
<name>A0A8B7PIT4_HYAAZ</name>
<comment type="subcellular location">
    <subcellularLocation>
        <location evidence="1">Cell membrane</location>
        <topology evidence="1">Multi-pass membrane protein</topology>
    </subcellularLocation>
</comment>
<dbReference type="RefSeq" id="XP_018025412.1">
    <property type="nucleotide sequence ID" value="XM_018169923.2"/>
</dbReference>
<dbReference type="Pfam" id="PF00001">
    <property type="entry name" value="7tm_1"/>
    <property type="match status" value="2"/>
</dbReference>
<dbReference type="Gene3D" id="1.20.1070.10">
    <property type="entry name" value="Rhodopsin 7-helix transmembrane proteins"/>
    <property type="match status" value="2"/>
</dbReference>
<proteinExistence type="inferred from homology"/>
<keyword evidence="11 12" id="KW-0807">Transducer</keyword>
<feature type="transmembrane region" description="Helical" evidence="14">
    <location>
        <begin position="342"/>
        <end position="368"/>
    </location>
</feature>
<evidence type="ECO:0000256" key="2">
    <source>
        <dbReference type="ARBA" id="ARBA00010663"/>
    </source>
</evidence>
<dbReference type="Proteomes" id="UP000694843">
    <property type="component" value="Unplaced"/>
</dbReference>
<dbReference type="InterPro" id="IPR000276">
    <property type="entry name" value="GPCR_Rhodpsn"/>
</dbReference>
<feature type="compositionally biased region" description="Low complexity" evidence="13">
    <location>
        <begin position="77"/>
        <end position="86"/>
    </location>
</feature>
<dbReference type="GO" id="GO:0007198">
    <property type="term" value="P:adenylate cyclase-inhibiting serotonin receptor signaling pathway"/>
    <property type="evidence" value="ECO:0007669"/>
    <property type="project" value="UniProtKB-ARBA"/>
</dbReference>
<dbReference type="GO" id="GO:0004993">
    <property type="term" value="F:G protein-coupled serotonin receptor activity"/>
    <property type="evidence" value="ECO:0007669"/>
    <property type="project" value="UniProtKB-ARBA"/>
</dbReference>
<feature type="domain" description="G-protein coupled receptors family 1 profile" evidence="15">
    <location>
        <begin position="199"/>
        <end position="854"/>
    </location>
</feature>
<feature type="compositionally biased region" description="Basic residues" evidence="13">
    <location>
        <begin position="376"/>
        <end position="396"/>
    </location>
</feature>
<evidence type="ECO:0000313" key="17">
    <source>
        <dbReference type="RefSeq" id="XP_018025412.1"/>
    </source>
</evidence>
<keyword evidence="6 12" id="KW-0297">G-protein coupled receptor</keyword>
<evidence type="ECO:0000256" key="3">
    <source>
        <dbReference type="ARBA" id="ARBA00022475"/>
    </source>
</evidence>
<feature type="compositionally biased region" description="Polar residues" evidence="13">
    <location>
        <begin position="765"/>
        <end position="779"/>
    </location>
</feature>
<accession>A0A8B7PIT4</accession>
<comment type="similarity">
    <text evidence="2 12">Belongs to the G-protein coupled receptor 1 family.</text>
</comment>
<dbReference type="PROSITE" id="PS50262">
    <property type="entry name" value="G_PROTEIN_RECEP_F1_2"/>
    <property type="match status" value="1"/>
</dbReference>
<evidence type="ECO:0000256" key="6">
    <source>
        <dbReference type="ARBA" id="ARBA00023040"/>
    </source>
</evidence>
<feature type="transmembrane region" description="Helical" evidence="14">
    <location>
        <begin position="835"/>
        <end position="857"/>
    </location>
</feature>
<feature type="region of interest" description="Disordered" evidence="13">
    <location>
        <begin position="742"/>
        <end position="790"/>
    </location>
</feature>
<dbReference type="GO" id="GO:0042752">
    <property type="term" value="P:regulation of circadian rhythm"/>
    <property type="evidence" value="ECO:0007669"/>
    <property type="project" value="UniProtKB-ARBA"/>
</dbReference>
<evidence type="ECO:0000256" key="10">
    <source>
        <dbReference type="ARBA" id="ARBA00023180"/>
    </source>
</evidence>
<dbReference type="GO" id="GO:0071880">
    <property type="term" value="P:adenylate cyclase-activating adrenergic receptor signaling pathway"/>
    <property type="evidence" value="ECO:0007669"/>
    <property type="project" value="TreeGrafter"/>
</dbReference>
<keyword evidence="9 12" id="KW-0675">Receptor</keyword>
<protein>
    <submittedName>
        <fullName evidence="17">5-hydroxytryptamine receptor 2A</fullName>
    </submittedName>
</protein>
<evidence type="ECO:0000256" key="13">
    <source>
        <dbReference type="SAM" id="MobiDB-lite"/>
    </source>
</evidence>
<feature type="transmembrane region" description="Helical" evidence="14">
    <location>
        <begin position="258"/>
        <end position="278"/>
    </location>
</feature>
<dbReference type="GO" id="GO:0007210">
    <property type="term" value="P:serotonin receptor signaling pathway"/>
    <property type="evidence" value="ECO:0007669"/>
    <property type="project" value="UniProtKB-ARBA"/>
</dbReference>
<dbReference type="FunFam" id="1.20.1070.10:FF:000310">
    <property type="entry name" value="5-hydroxytryptamine receptor 2B"/>
    <property type="match status" value="1"/>
</dbReference>
<dbReference type="SMART" id="SM01381">
    <property type="entry name" value="7TM_GPCR_Srsx"/>
    <property type="match status" value="1"/>
</dbReference>
<dbReference type="KEGG" id="hazt:108680990"/>
<evidence type="ECO:0000256" key="9">
    <source>
        <dbReference type="ARBA" id="ARBA00023170"/>
    </source>
</evidence>
<feature type="transmembrane region" description="Helical" evidence="14">
    <location>
        <begin position="216"/>
        <end position="238"/>
    </location>
</feature>
<feature type="transmembrane region" description="Helical" evidence="14">
    <location>
        <begin position="802"/>
        <end position="823"/>
    </location>
</feature>
<dbReference type="GO" id="GO:0043410">
    <property type="term" value="P:positive regulation of MAPK cascade"/>
    <property type="evidence" value="ECO:0007669"/>
    <property type="project" value="TreeGrafter"/>
</dbReference>
<dbReference type="PANTHER" id="PTHR24248:SF199">
    <property type="entry name" value="IP13425P-RELATED"/>
    <property type="match status" value="1"/>
</dbReference>
<sequence>MRVGLKPFPWNYTLPDLKDYMNSSDLPSAHILLGLSTTTTEASNANKPIFPLNLTLWSSVNMPWRSNVSHTDMEPMSSSSSRQTSSYYDPRSRPHFSPSSGYELEGRKGPMLPHGAAEGIAQMVIPASIGTLTHDVSFVSTFNSSLINNDQYWTLFDNKSNNDTDIDGSYDGATAAMSTAGMIATSVVLGVMILTTVIGNVFVIAAILLERNLQQVANFLIVSLAVADLMVACLVMPLGAVYEISREWVLGPELCDMWTSSDVLCCTASILHLVAIALDRYWAVTQVDYIQARRNGKRIGIMILLVWLTAVIVSMAPFFGWKDPNYLFRVNEQKKCLVSQDLGYQIFATLATFYVPLTAILILYWRIFQTARKRLHKRPGKSKAPKRLSFRSKSREKKAESAAVRSNGVFDSQKCDSQATHIENSHIGTDACESVEYLESFNDDAELKEVETCELPQPAGLAYISGNQVIIQPTPVFLSTHRNSVAVMGPYGSVRDPSEFIHSMSIMHTGEPQHHNIGRGDQIGGLRIVKTGSVGQYTFANVDGRDRFSFDGNFELGANSGIDLQYRTFLQKREQMQIHPAPIQTDICRKVDASVLTEDAGGINGESLSQDQSYQREHTTLYKHESTNTSTRSLFKNESTNTDSVYDFPLSSSYDNLSPSYRRKIVNESEVCSSWFAIDHLPITQPYPADETGKLSASENRLQTDPLKSTGGIAHHPIASLPIEFANNKESSSLIASATSSQEVEVSSKSENPVMKELEPKAKDSSNNSLEKVSDSVPSSHLKKTKKESLDAKREKKAAKTLAIITGAFVVCWMPFFAIALVMPVCPSCWMSDVMFSFFLWLGYFNSTLNPIIYTIFSPEFRQAFKRILCGRKSQRYRPGQRR</sequence>
<keyword evidence="7 14" id="KW-0472">Membrane</keyword>
<feature type="transmembrane region" description="Helical" evidence="14">
    <location>
        <begin position="299"/>
        <end position="322"/>
    </location>
</feature>
<evidence type="ECO:0000256" key="5">
    <source>
        <dbReference type="ARBA" id="ARBA00022989"/>
    </source>
</evidence>
<dbReference type="GeneID" id="108680990"/>
<evidence type="ECO:0000256" key="14">
    <source>
        <dbReference type="SAM" id="Phobius"/>
    </source>
</evidence>
<evidence type="ECO:0000256" key="7">
    <source>
        <dbReference type="ARBA" id="ARBA00023136"/>
    </source>
</evidence>
<keyword evidence="3" id="KW-1003">Cell membrane</keyword>
<dbReference type="GO" id="GO:0005886">
    <property type="term" value="C:plasma membrane"/>
    <property type="evidence" value="ECO:0007669"/>
    <property type="project" value="UniProtKB-SubCell"/>
</dbReference>
<feature type="region of interest" description="Disordered" evidence="13">
    <location>
        <begin position="70"/>
        <end position="108"/>
    </location>
</feature>
<dbReference type="SUPFAM" id="SSF81321">
    <property type="entry name" value="Family A G protein-coupled receptor-like"/>
    <property type="match status" value="1"/>
</dbReference>
<keyword evidence="16" id="KW-1185">Reference proteome</keyword>
<dbReference type="PROSITE" id="PS00237">
    <property type="entry name" value="G_PROTEIN_RECEP_F1_1"/>
    <property type="match status" value="1"/>
</dbReference>